<name>A0A8X6KTD4_TRICU</name>
<keyword evidence="3" id="KW-1185">Reference proteome</keyword>
<proteinExistence type="predicted"/>
<organism evidence="2 3">
    <name type="scientific">Trichonephila clavata</name>
    <name type="common">Joro spider</name>
    <name type="synonym">Nephila clavata</name>
    <dbReference type="NCBI Taxonomy" id="2740835"/>
    <lineage>
        <taxon>Eukaryota</taxon>
        <taxon>Metazoa</taxon>
        <taxon>Ecdysozoa</taxon>
        <taxon>Arthropoda</taxon>
        <taxon>Chelicerata</taxon>
        <taxon>Arachnida</taxon>
        <taxon>Araneae</taxon>
        <taxon>Araneomorphae</taxon>
        <taxon>Entelegynae</taxon>
        <taxon>Araneoidea</taxon>
        <taxon>Nephilidae</taxon>
        <taxon>Trichonephila</taxon>
    </lineage>
</organism>
<dbReference type="Proteomes" id="UP000887116">
    <property type="component" value="Unassembled WGS sequence"/>
</dbReference>
<evidence type="ECO:0000256" key="1">
    <source>
        <dbReference type="SAM" id="MobiDB-lite"/>
    </source>
</evidence>
<feature type="region of interest" description="Disordered" evidence="1">
    <location>
        <begin position="1"/>
        <end position="42"/>
    </location>
</feature>
<evidence type="ECO:0000313" key="2">
    <source>
        <dbReference type="EMBL" id="GFQ84379.1"/>
    </source>
</evidence>
<sequence length="69" mass="7500">GVRSSDQRSGDLSGVESTCREDDRTWPLRGGKSRNKVSVGEPVEGSLSCNFNKIGRERNGLGPPTAYIY</sequence>
<dbReference type="OrthoDB" id="10068295at2759"/>
<dbReference type="EMBL" id="BMAO01032757">
    <property type="protein sequence ID" value="GFQ84379.1"/>
    <property type="molecule type" value="Genomic_DNA"/>
</dbReference>
<gene>
    <name evidence="2" type="ORF">TNCT_32711</name>
</gene>
<reference evidence="2" key="1">
    <citation type="submission" date="2020-07" db="EMBL/GenBank/DDBJ databases">
        <title>Multicomponent nature underlies the extraordinary mechanical properties of spider dragline silk.</title>
        <authorList>
            <person name="Kono N."/>
            <person name="Nakamura H."/>
            <person name="Mori M."/>
            <person name="Yoshida Y."/>
            <person name="Ohtoshi R."/>
            <person name="Malay A.D."/>
            <person name="Moran D.A.P."/>
            <person name="Tomita M."/>
            <person name="Numata K."/>
            <person name="Arakawa K."/>
        </authorList>
    </citation>
    <scope>NUCLEOTIDE SEQUENCE</scope>
</reference>
<feature type="non-terminal residue" evidence="2">
    <location>
        <position position="1"/>
    </location>
</feature>
<protein>
    <submittedName>
        <fullName evidence="2">Uncharacterized protein</fullName>
    </submittedName>
</protein>
<dbReference type="AlphaFoldDB" id="A0A8X6KTD4"/>
<accession>A0A8X6KTD4</accession>
<comment type="caution">
    <text evidence="2">The sequence shown here is derived from an EMBL/GenBank/DDBJ whole genome shotgun (WGS) entry which is preliminary data.</text>
</comment>
<evidence type="ECO:0000313" key="3">
    <source>
        <dbReference type="Proteomes" id="UP000887116"/>
    </source>
</evidence>